<dbReference type="Proteomes" id="UP000887569">
    <property type="component" value="Unplaced"/>
</dbReference>
<evidence type="ECO:0000313" key="2">
    <source>
        <dbReference type="WBParaSite" id="PgB04_g177_t05"/>
    </source>
</evidence>
<organism evidence="1 2">
    <name type="scientific">Parascaris univalens</name>
    <name type="common">Nematode worm</name>
    <dbReference type="NCBI Taxonomy" id="6257"/>
    <lineage>
        <taxon>Eukaryota</taxon>
        <taxon>Metazoa</taxon>
        <taxon>Ecdysozoa</taxon>
        <taxon>Nematoda</taxon>
        <taxon>Chromadorea</taxon>
        <taxon>Rhabditida</taxon>
        <taxon>Spirurina</taxon>
        <taxon>Ascaridomorpha</taxon>
        <taxon>Ascaridoidea</taxon>
        <taxon>Ascarididae</taxon>
        <taxon>Parascaris</taxon>
    </lineage>
</organism>
<dbReference type="WBParaSite" id="PgB04_g177_t05">
    <property type="protein sequence ID" value="PgB04_g177_t05"/>
    <property type="gene ID" value="PgB04_g177"/>
</dbReference>
<evidence type="ECO:0000313" key="1">
    <source>
        <dbReference type="Proteomes" id="UP000887569"/>
    </source>
</evidence>
<keyword evidence="1" id="KW-1185">Reference proteome</keyword>
<sequence>MHQLAFVYLLTPPVGLIEDENRQAVRLSASTSFADVAVAFLKPAVGTNRVCIRLSQHQILTSIHQRTFLRSHSTNHEVSTTFLL</sequence>
<name>A0A914ZIR8_PARUN</name>
<proteinExistence type="predicted"/>
<protein>
    <submittedName>
        <fullName evidence="2">MSP domain-containing protein</fullName>
    </submittedName>
</protein>
<reference evidence="2" key="1">
    <citation type="submission" date="2022-11" db="UniProtKB">
        <authorList>
            <consortium name="WormBaseParasite"/>
        </authorList>
    </citation>
    <scope>IDENTIFICATION</scope>
</reference>
<accession>A0A914ZIR8</accession>
<dbReference type="AlphaFoldDB" id="A0A914ZIR8"/>